<name>A0AAP0KCA6_9MAGN</name>
<dbReference type="AlphaFoldDB" id="A0AAP0KCA6"/>
<sequence>MHMLRSIMHVHKRKKVTLSSEWEDCIFACDFLGLLFSHSFLNHCWHFIFFIPYTFNN</sequence>
<comment type="caution">
    <text evidence="1">The sequence shown here is derived from an EMBL/GenBank/DDBJ whole genome shotgun (WGS) entry which is preliminary data.</text>
</comment>
<keyword evidence="2" id="KW-1185">Reference proteome</keyword>
<evidence type="ECO:0000313" key="1">
    <source>
        <dbReference type="EMBL" id="KAK9149013.1"/>
    </source>
</evidence>
<dbReference type="EMBL" id="JBBNAG010000003">
    <property type="protein sequence ID" value="KAK9149013.1"/>
    <property type="molecule type" value="Genomic_DNA"/>
</dbReference>
<dbReference type="Proteomes" id="UP001419268">
    <property type="component" value="Unassembled WGS sequence"/>
</dbReference>
<accession>A0AAP0KCA6</accession>
<protein>
    <submittedName>
        <fullName evidence="1">Uncharacterized protein</fullName>
    </submittedName>
</protein>
<reference evidence="1 2" key="1">
    <citation type="submission" date="2024-01" db="EMBL/GenBank/DDBJ databases">
        <title>Genome assemblies of Stephania.</title>
        <authorList>
            <person name="Yang L."/>
        </authorList>
    </citation>
    <scope>NUCLEOTIDE SEQUENCE [LARGE SCALE GENOMIC DNA]</scope>
    <source>
        <strain evidence="1">JXDWG</strain>
        <tissue evidence="1">Leaf</tissue>
    </source>
</reference>
<gene>
    <name evidence="1" type="ORF">Scep_007770</name>
</gene>
<proteinExistence type="predicted"/>
<organism evidence="1 2">
    <name type="scientific">Stephania cephalantha</name>
    <dbReference type="NCBI Taxonomy" id="152367"/>
    <lineage>
        <taxon>Eukaryota</taxon>
        <taxon>Viridiplantae</taxon>
        <taxon>Streptophyta</taxon>
        <taxon>Embryophyta</taxon>
        <taxon>Tracheophyta</taxon>
        <taxon>Spermatophyta</taxon>
        <taxon>Magnoliopsida</taxon>
        <taxon>Ranunculales</taxon>
        <taxon>Menispermaceae</taxon>
        <taxon>Menispermoideae</taxon>
        <taxon>Cissampelideae</taxon>
        <taxon>Stephania</taxon>
    </lineage>
</organism>
<evidence type="ECO:0000313" key="2">
    <source>
        <dbReference type="Proteomes" id="UP001419268"/>
    </source>
</evidence>